<dbReference type="SUPFAM" id="SSF53756">
    <property type="entry name" value="UDP-Glycosyltransferase/glycogen phosphorylase"/>
    <property type="match status" value="1"/>
</dbReference>
<dbReference type="Proteomes" id="UP000294359">
    <property type="component" value="Chromosome"/>
</dbReference>
<name>A0A4P7BKQ6_9BURK</name>
<dbReference type="InterPro" id="IPR028098">
    <property type="entry name" value="Glyco_trans_4-like_N"/>
</dbReference>
<accession>A0A4P7BKQ6</accession>
<dbReference type="Pfam" id="PF13579">
    <property type="entry name" value="Glyco_trans_4_4"/>
    <property type="match status" value="1"/>
</dbReference>
<feature type="domain" description="Glycosyltransferase subfamily 4-like N-terminal" evidence="2">
    <location>
        <begin position="42"/>
        <end position="201"/>
    </location>
</feature>
<evidence type="ECO:0000313" key="6">
    <source>
        <dbReference type="Proteomes" id="UP000619512"/>
    </source>
</evidence>
<dbReference type="EMBL" id="BMWW01000002">
    <property type="protein sequence ID" value="GGY85072.1"/>
    <property type="molecule type" value="Genomic_DNA"/>
</dbReference>
<dbReference type="InterPro" id="IPR050194">
    <property type="entry name" value="Glycosyltransferase_grp1"/>
</dbReference>
<dbReference type="PANTHER" id="PTHR45947">
    <property type="entry name" value="SULFOQUINOVOSYL TRANSFERASE SQD2"/>
    <property type="match status" value="1"/>
</dbReference>
<dbReference type="Pfam" id="PF00534">
    <property type="entry name" value="Glycos_transf_1"/>
    <property type="match status" value="1"/>
</dbReference>
<dbReference type="RefSeq" id="WP_134387486.1">
    <property type="nucleotide sequence ID" value="NZ_BMWW01000002.1"/>
</dbReference>
<evidence type="ECO:0000313" key="4">
    <source>
        <dbReference type="EMBL" id="QBQ38787.1"/>
    </source>
</evidence>
<keyword evidence="5" id="KW-1185">Reference proteome</keyword>
<organism evidence="3 6">
    <name type="scientific">Pseudoduganella plicata</name>
    <dbReference type="NCBI Taxonomy" id="321984"/>
    <lineage>
        <taxon>Bacteria</taxon>
        <taxon>Pseudomonadati</taxon>
        <taxon>Pseudomonadota</taxon>
        <taxon>Betaproteobacteria</taxon>
        <taxon>Burkholderiales</taxon>
        <taxon>Oxalobacteraceae</taxon>
        <taxon>Telluria group</taxon>
        <taxon>Pseudoduganella</taxon>
    </lineage>
</organism>
<feature type="domain" description="Glycosyl transferase family 1" evidence="1">
    <location>
        <begin position="217"/>
        <end position="380"/>
    </location>
</feature>
<sequence>MSERNPRGSAGALRVLQLVPDALPTFRVDVSVLFGKYLPRYGVQCDVVGKTSDAPLLDQGFSSVRRAPTGKKWRVELSYLWLYIRTIFKARREECNVIQVRDMVTHGLIGLLCAKLKRVPFVYWMSYLMSESRIDRARTSLRNGGGLRARMVLLKGLVEYSLLYKVVLRFADHVFVQTDTMLDRVEQKGIPRSKMTPVPMGVDMEAVMARPEPRRPEGWDAGPLLAYLGTLDPVRQIDLIIDALVLIRQVQPDARLLLIGDASTKADAQRLLDHAAKVGVGDAVRITGWLPIQEAWQLLMGADAAVSYIPRGPILDTGSPTKVLEYMALGIPSLGNDNPDQRVIMLESDAGWLTDSTPAGMADAAIRIFADPQSAARRAAAGPGYIEAKRSYRVLGEMVAQRYKVLVAQQ</sequence>
<reference evidence="3" key="3">
    <citation type="submission" date="2022-12" db="EMBL/GenBank/DDBJ databases">
        <authorList>
            <person name="Sun Q."/>
            <person name="Kim S."/>
        </authorList>
    </citation>
    <scope>NUCLEOTIDE SEQUENCE</scope>
    <source>
        <strain evidence="3">KCTC 12344</strain>
    </source>
</reference>
<reference evidence="3" key="1">
    <citation type="journal article" date="2014" name="Int. J. Syst. Evol. Microbiol.">
        <title>Complete genome sequence of Corynebacterium casei LMG S-19264T (=DSM 44701T), isolated from a smear-ripened cheese.</title>
        <authorList>
            <consortium name="US DOE Joint Genome Institute (JGI-PGF)"/>
            <person name="Walter F."/>
            <person name="Albersmeier A."/>
            <person name="Kalinowski J."/>
            <person name="Ruckert C."/>
        </authorList>
    </citation>
    <scope>NUCLEOTIDE SEQUENCE</scope>
    <source>
        <strain evidence="3">KCTC 12344</strain>
    </source>
</reference>
<reference evidence="4 5" key="2">
    <citation type="submission" date="2019-03" db="EMBL/GenBank/DDBJ databases">
        <title>Draft Genome Sequences of Six Type Strains of the Genus Massilia.</title>
        <authorList>
            <person name="Miess H."/>
            <person name="Frediansyhah A."/>
            <person name="Gross H."/>
        </authorList>
    </citation>
    <scope>NUCLEOTIDE SEQUENCE [LARGE SCALE GENOMIC DNA]</scope>
    <source>
        <strain evidence="4 5">DSM 17505</strain>
    </source>
</reference>
<dbReference type="OrthoDB" id="9815351at2"/>
<dbReference type="AlphaFoldDB" id="A0A4P7BKQ6"/>
<dbReference type="InterPro" id="IPR001296">
    <property type="entry name" value="Glyco_trans_1"/>
</dbReference>
<evidence type="ECO:0000259" key="1">
    <source>
        <dbReference type="Pfam" id="PF00534"/>
    </source>
</evidence>
<dbReference type="PANTHER" id="PTHR45947:SF3">
    <property type="entry name" value="SULFOQUINOVOSYL TRANSFERASE SQD2"/>
    <property type="match status" value="1"/>
</dbReference>
<proteinExistence type="predicted"/>
<dbReference type="GO" id="GO:0016757">
    <property type="term" value="F:glycosyltransferase activity"/>
    <property type="evidence" value="ECO:0007669"/>
    <property type="project" value="InterPro"/>
</dbReference>
<evidence type="ECO:0000259" key="2">
    <source>
        <dbReference type="Pfam" id="PF13579"/>
    </source>
</evidence>
<protein>
    <submittedName>
        <fullName evidence="4">Glycosyltransferase</fullName>
    </submittedName>
</protein>
<dbReference type="EMBL" id="CP038026">
    <property type="protein sequence ID" value="QBQ38787.1"/>
    <property type="molecule type" value="Genomic_DNA"/>
</dbReference>
<dbReference type="Gene3D" id="3.40.50.2000">
    <property type="entry name" value="Glycogen Phosphorylase B"/>
    <property type="match status" value="2"/>
</dbReference>
<dbReference type="Proteomes" id="UP000619512">
    <property type="component" value="Unassembled WGS sequence"/>
</dbReference>
<gene>
    <name evidence="4" type="ORF">E1742_23435</name>
    <name evidence="3" type="ORF">GCM10007388_17880</name>
</gene>
<evidence type="ECO:0000313" key="5">
    <source>
        <dbReference type="Proteomes" id="UP000294359"/>
    </source>
</evidence>
<evidence type="ECO:0000313" key="3">
    <source>
        <dbReference type="EMBL" id="GGY85072.1"/>
    </source>
</evidence>